<keyword evidence="2" id="KW-1185">Reference proteome</keyword>
<name>A0ACC1D4Z7_9NEOP</name>
<sequence>MSAEDSSSRFKPEFSIRIVVCDYYLTKPLPGIDVIYSDFRGSDIKQVPVLRIFGPSPDGHKACLHIHGVFPYFYIPCPTSDPDPQFLYQIAASLDKALNIALKQATSSNQHVYKISLVKGLPFYGFHDKDHLYLKVFLYSPGLIKQAVELCSNGAILGQTFQPHESHLNFTLQFFIDFNLFGMSNIDLQSVKFRRTKFSQDSDESFKLSDDLTLKPESSCYYEADCVASNIINRQKIGKGDGIENPGLEEVWNQEIERRKQLNMSMSKTLSQGRMMFEETESHYKHEQICLIKLSNLLEKPVVITPNISKVKDIVYYPAESKEGSQLGNAVDISVHLPEKSLGESLSQTLKEMDGTILDDLDNTLVDENLALNSSLSMHYSQVLLDTEDLELVDILQGMDENPNTIEEDSVMGTPANDVDESDDVEYSQIYDGETILLDNNTGKDDDGSNTLSMWNDSFWDGANIPQLDGTFDDDHVKKVRKRKNRSLRLGLSKPKSKKKELLKQEKETECTSFNEDEINMSRETINISEPCLKKTIKSKEDLRNNVVDSCDVNNSTIMELVHKNNIKHENVQSGIAESYDLQKNYEPMAGPSNINNNFVNNETNDTNIFFLNCIQEKNHASQSLELLSNGNEKNMTDLITDCNNSSNIESSPEDKSGIISFYNKSKLFDLSIDENNTHHLNNSIDHLNSSLHISDIKLDNTNNSIQDLNCYKMEETSESVNSNIKSKKSRECLIQDQLIVPKIVTSKILTPKIKPPTSNYIVLNLEKYKIPKITNLHPFYSDHKDVGDKVEIGQMVLKLNSKLSRDQKLYEKVLDTTSVEEWRHLLFLQTNEMSQESSKPDSLRKLLAGNKACTLEPVKRPPNTNDIKEWLKKQCHTSLQSKRYQEDNISKNLDDLDNSQALGLNEDGFNKSFSLESSEKDKTDLNSSLQITMQLDGSFLCFGGTENYKDSSSIHTTIVDVNFLTLMLVEVHTEIREDFHPNPSLDAIKAIFIKVTNDCPSNHFLAKCITEIYVVDELPTPKYLDRCVFGIPVFYFNSESNLLEKVIELVHKHDPDIMCGYEIESNSWGYIIERSQILGVEIVREISRITEKHRQKRWRSDESFEGNIIGRVIFNVWRLFRHELALSSYSFENCMYEILKERVPKFSVTQLAEWWNDESRILRWIPVEYYLTKLSGTVRMLEKLDIINRTSELARLFGLQWWEVLSRGSQFRVESLMLRAARPLNLIALSPTVKQRATMRAPECLPLIFEPESRFYADPIVVLDFQSLYPSMMIAYNYCFSTCIGRVQNINGDAAYEFGAWCLRMNRSKLEALVKKGLVHWSPVGVGFVKATVRRGVLPSLLRRILAARQAVKKSMKMQTDENVKKAMHSRQLGLKLIANVTYGYTAANFSGRMPCVEVGDSVVAKGRETLERAIKLVRNNPKWNAKVVYGDTDSMFVQIPGGTRAEAFEIGQQIADAVTADNPSPVALKLEKVYQPCILQTKKRYVGFMYESPDQEDPIYEAKGIETVRRDGCPAGVKLLQQSLCELFKSGDMSRVKRNVLDTLSRLVEGSIPPQDLFFTREYHGTAGYRPGATAPPNEIAKRMASRDSRSAPRPGWRVSWQVTAGAPGAPLVKLARTPHELAKDPSLTPHVSYYAARVLLPPLHRCLSLLGVDVFKWWSELGYNKTVPRRERCRAGGIARYMARERCAACGERVTAHALCQQCADAPHSATPLIAGMATAQRDMYHCYRICETCCGNFQASQCENTECPVLWRRLATQKKCAQMQEVIANMPSKLNKHNLEFYTVLFI</sequence>
<dbReference type="Proteomes" id="UP000824533">
    <property type="component" value="Linkage Group LG09"/>
</dbReference>
<evidence type="ECO:0000313" key="1">
    <source>
        <dbReference type="EMBL" id="KAJ0178950.1"/>
    </source>
</evidence>
<evidence type="ECO:0000313" key="2">
    <source>
        <dbReference type="Proteomes" id="UP000824533"/>
    </source>
</evidence>
<gene>
    <name evidence="1" type="ORF">K1T71_005725</name>
</gene>
<protein>
    <submittedName>
        <fullName evidence="1">Uncharacterized protein</fullName>
    </submittedName>
</protein>
<comment type="caution">
    <text evidence="1">The sequence shown here is derived from an EMBL/GenBank/DDBJ whole genome shotgun (WGS) entry which is preliminary data.</text>
</comment>
<accession>A0ACC1D4Z7</accession>
<proteinExistence type="predicted"/>
<reference evidence="1 2" key="1">
    <citation type="journal article" date="2021" name="Front. Genet.">
        <title>Chromosome-Level Genome Assembly Reveals Significant Gene Expansion in the Toll and IMD Signaling Pathways of Dendrolimus kikuchii.</title>
        <authorList>
            <person name="Zhou J."/>
            <person name="Wu P."/>
            <person name="Xiong Z."/>
            <person name="Liu N."/>
            <person name="Zhao N."/>
            <person name="Ji M."/>
            <person name="Qiu Y."/>
            <person name="Yang B."/>
        </authorList>
    </citation>
    <scope>NUCLEOTIDE SEQUENCE [LARGE SCALE GENOMIC DNA]</scope>
    <source>
        <strain evidence="1">Ann1</strain>
    </source>
</reference>
<dbReference type="EMBL" id="CM034395">
    <property type="protein sequence ID" value="KAJ0178950.1"/>
    <property type="molecule type" value="Genomic_DNA"/>
</dbReference>
<organism evidence="1 2">
    <name type="scientific">Dendrolimus kikuchii</name>
    <dbReference type="NCBI Taxonomy" id="765133"/>
    <lineage>
        <taxon>Eukaryota</taxon>
        <taxon>Metazoa</taxon>
        <taxon>Ecdysozoa</taxon>
        <taxon>Arthropoda</taxon>
        <taxon>Hexapoda</taxon>
        <taxon>Insecta</taxon>
        <taxon>Pterygota</taxon>
        <taxon>Neoptera</taxon>
        <taxon>Endopterygota</taxon>
        <taxon>Lepidoptera</taxon>
        <taxon>Glossata</taxon>
        <taxon>Ditrysia</taxon>
        <taxon>Bombycoidea</taxon>
        <taxon>Lasiocampidae</taxon>
        <taxon>Dendrolimus</taxon>
    </lineage>
</organism>